<accession>A0A9P6CVS5</accession>
<organism evidence="8 9">
    <name type="scientific">Pholiota conissans</name>
    <dbReference type="NCBI Taxonomy" id="109636"/>
    <lineage>
        <taxon>Eukaryota</taxon>
        <taxon>Fungi</taxon>
        <taxon>Dikarya</taxon>
        <taxon>Basidiomycota</taxon>
        <taxon>Agaricomycotina</taxon>
        <taxon>Agaricomycetes</taxon>
        <taxon>Agaricomycetidae</taxon>
        <taxon>Agaricales</taxon>
        <taxon>Agaricineae</taxon>
        <taxon>Strophariaceae</taxon>
        <taxon>Pholiota</taxon>
    </lineage>
</organism>
<keyword evidence="5 7" id="KW-0732">Signal</keyword>
<protein>
    <recommendedName>
        <fullName evidence="7">Hydrophobin</fullName>
    </recommendedName>
</protein>
<dbReference type="SMART" id="SM00075">
    <property type="entry name" value="HYDRO"/>
    <property type="match status" value="1"/>
</dbReference>
<keyword evidence="3 7" id="KW-0134">Cell wall</keyword>
<dbReference type="PROSITE" id="PS00956">
    <property type="entry name" value="HYDROPHOBIN"/>
    <property type="match status" value="1"/>
</dbReference>
<comment type="similarity">
    <text evidence="2 7">Belongs to the fungal hydrophobin family.</text>
</comment>
<feature type="chain" id="PRO_5040544531" description="Hydrophobin" evidence="7">
    <location>
        <begin position="21"/>
        <end position="107"/>
    </location>
</feature>
<evidence type="ECO:0000256" key="7">
    <source>
        <dbReference type="RuleBase" id="RU365009"/>
    </source>
</evidence>
<evidence type="ECO:0000256" key="6">
    <source>
        <dbReference type="ARBA" id="ARBA00023157"/>
    </source>
</evidence>
<reference evidence="8" key="1">
    <citation type="submission" date="2020-11" db="EMBL/GenBank/DDBJ databases">
        <authorList>
            <consortium name="DOE Joint Genome Institute"/>
            <person name="Ahrendt S."/>
            <person name="Riley R."/>
            <person name="Andreopoulos W."/>
            <person name="Labutti K."/>
            <person name="Pangilinan J."/>
            <person name="Ruiz-Duenas F.J."/>
            <person name="Barrasa J.M."/>
            <person name="Sanchez-Garcia M."/>
            <person name="Camarero S."/>
            <person name="Miyauchi S."/>
            <person name="Serrano A."/>
            <person name="Linde D."/>
            <person name="Babiker R."/>
            <person name="Drula E."/>
            <person name="Ayuso-Fernandez I."/>
            <person name="Pacheco R."/>
            <person name="Padilla G."/>
            <person name="Ferreira P."/>
            <person name="Barriuso J."/>
            <person name="Kellner H."/>
            <person name="Castanera R."/>
            <person name="Alfaro M."/>
            <person name="Ramirez L."/>
            <person name="Pisabarro A.G."/>
            <person name="Kuo A."/>
            <person name="Tritt A."/>
            <person name="Lipzen A."/>
            <person name="He G."/>
            <person name="Yan M."/>
            <person name="Ng V."/>
            <person name="Cullen D."/>
            <person name="Martin F."/>
            <person name="Rosso M.-N."/>
            <person name="Henrissat B."/>
            <person name="Hibbett D."/>
            <person name="Martinez A.T."/>
            <person name="Grigoriev I.V."/>
        </authorList>
    </citation>
    <scope>NUCLEOTIDE SEQUENCE</scope>
    <source>
        <strain evidence="8">CIRM-BRFM 674</strain>
    </source>
</reference>
<name>A0A9P6CVS5_9AGAR</name>
<dbReference type="EMBL" id="MU155411">
    <property type="protein sequence ID" value="KAF9473858.1"/>
    <property type="molecule type" value="Genomic_DNA"/>
</dbReference>
<feature type="signal peptide" evidence="7">
    <location>
        <begin position="1"/>
        <end position="20"/>
    </location>
</feature>
<evidence type="ECO:0000256" key="2">
    <source>
        <dbReference type="ARBA" id="ARBA00010446"/>
    </source>
</evidence>
<dbReference type="GO" id="GO:0009277">
    <property type="term" value="C:fungal-type cell wall"/>
    <property type="evidence" value="ECO:0007669"/>
    <property type="project" value="InterPro"/>
</dbReference>
<dbReference type="OrthoDB" id="4225815at2759"/>
<gene>
    <name evidence="8" type="ORF">BDN70DRAFT_924951</name>
</gene>
<comment type="caution">
    <text evidence="8">The sequence shown here is derived from an EMBL/GenBank/DDBJ whole genome shotgun (WGS) entry which is preliminary data.</text>
</comment>
<dbReference type="InterPro" id="IPR001338">
    <property type="entry name" value="Class_I_Hydrophobin"/>
</dbReference>
<sequence length="107" mass="10573">MFSKLAFFTTLVSVAVFASAMENSCNTGEVQCCNSLTESSAPGVSALLSLVGVDVGSITGQVGVKCSPITVIGTGSGSSCTAQPVCCENNSFNGVVALGCSPINAGL</sequence>
<keyword evidence="4 7" id="KW-0964">Secreted</keyword>
<dbReference type="Proteomes" id="UP000807469">
    <property type="component" value="Unassembled WGS sequence"/>
</dbReference>
<proteinExistence type="inferred from homology"/>
<evidence type="ECO:0000313" key="9">
    <source>
        <dbReference type="Proteomes" id="UP000807469"/>
    </source>
</evidence>
<dbReference type="InterPro" id="IPR019778">
    <property type="entry name" value="Class_I_Hydrophobin_CS"/>
</dbReference>
<evidence type="ECO:0000256" key="4">
    <source>
        <dbReference type="ARBA" id="ARBA00022525"/>
    </source>
</evidence>
<evidence type="ECO:0000313" key="8">
    <source>
        <dbReference type="EMBL" id="KAF9473858.1"/>
    </source>
</evidence>
<comment type="subcellular location">
    <subcellularLocation>
        <location evidence="1 7">Secreted</location>
        <location evidence="1 7">Cell wall</location>
    </subcellularLocation>
</comment>
<keyword evidence="9" id="KW-1185">Reference proteome</keyword>
<dbReference type="Pfam" id="PF01185">
    <property type="entry name" value="Hydrophobin"/>
    <property type="match status" value="1"/>
</dbReference>
<dbReference type="CDD" id="cd23507">
    <property type="entry name" value="hydrophobin_I"/>
    <property type="match status" value="1"/>
</dbReference>
<dbReference type="GO" id="GO:0005199">
    <property type="term" value="F:structural constituent of cell wall"/>
    <property type="evidence" value="ECO:0007669"/>
    <property type="project" value="InterPro"/>
</dbReference>
<evidence type="ECO:0000256" key="3">
    <source>
        <dbReference type="ARBA" id="ARBA00022512"/>
    </source>
</evidence>
<dbReference type="AlphaFoldDB" id="A0A9P6CVS5"/>
<evidence type="ECO:0000256" key="5">
    <source>
        <dbReference type="ARBA" id="ARBA00022729"/>
    </source>
</evidence>
<keyword evidence="6 7" id="KW-1015">Disulfide bond</keyword>
<evidence type="ECO:0000256" key="1">
    <source>
        <dbReference type="ARBA" id="ARBA00004191"/>
    </source>
</evidence>